<organism evidence="2 3">
    <name type="scientific">Undibacterium seohonense</name>
    <dbReference type="NCBI Taxonomy" id="1344950"/>
    <lineage>
        <taxon>Bacteria</taxon>
        <taxon>Pseudomonadati</taxon>
        <taxon>Pseudomonadota</taxon>
        <taxon>Betaproteobacteria</taxon>
        <taxon>Burkholderiales</taxon>
        <taxon>Oxalobacteraceae</taxon>
        <taxon>Undibacterium</taxon>
    </lineage>
</organism>
<gene>
    <name evidence="2" type="ORF">H8K52_20615</name>
</gene>
<dbReference type="InterPro" id="IPR010269">
    <property type="entry name" value="T6SS_TssC-like"/>
</dbReference>
<comment type="caution">
    <text evidence="2">The sequence shown here is derived from an EMBL/GenBank/DDBJ whole genome shotgun (WGS) entry which is preliminary data.</text>
</comment>
<evidence type="ECO:0000313" key="2">
    <source>
        <dbReference type="EMBL" id="MBC3809740.1"/>
    </source>
</evidence>
<proteinExistence type="predicted"/>
<dbReference type="Proteomes" id="UP000648257">
    <property type="component" value="Unassembled WGS sequence"/>
</dbReference>
<dbReference type="EMBL" id="JACOFW010000076">
    <property type="protein sequence ID" value="MBC3809740.1"/>
    <property type="molecule type" value="Genomic_DNA"/>
</dbReference>
<dbReference type="Pfam" id="PF05943">
    <property type="entry name" value="VipB"/>
    <property type="match status" value="1"/>
</dbReference>
<dbReference type="Pfam" id="PF05591">
    <property type="entry name" value="T6SS_VipA"/>
    <property type="match status" value="1"/>
</dbReference>
<dbReference type="InterPro" id="IPR044031">
    <property type="entry name" value="TssC1_N"/>
</dbReference>
<dbReference type="PANTHER" id="PTHR35565:SF3">
    <property type="entry name" value="TYPE VI SECRETION SYSTEM SHEATH PROTEIN TSSC1"/>
    <property type="match status" value="1"/>
</dbReference>
<reference evidence="2 3" key="1">
    <citation type="submission" date="2020-08" db="EMBL/GenBank/DDBJ databases">
        <title>Novel species isolated from subtropical streams in China.</title>
        <authorList>
            <person name="Lu H."/>
        </authorList>
    </citation>
    <scope>NUCLEOTIDE SEQUENCE [LARGE SCALE GENOMIC DNA]</scope>
    <source>
        <strain evidence="2 3">KACC 16656</strain>
    </source>
</reference>
<evidence type="ECO:0000313" key="3">
    <source>
        <dbReference type="Proteomes" id="UP000648257"/>
    </source>
</evidence>
<dbReference type="RefSeq" id="WP_186924791.1">
    <property type="nucleotide sequence ID" value="NZ_JACOFW010000076.1"/>
</dbReference>
<feature type="non-terminal residue" evidence="2">
    <location>
        <position position="205"/>
    </location>
</feature>
<protein>
    <submittedName>
        <fullName evidence="2">Type VI secretion system contractile sheath small subunit</fullName>
    </submittedName>
</protein>
<accession>A0ABR6XB16</accession>
<feature type="domain" description="TssC1 N-terminal" evidence="1">
    <location>
        <begin position="144"/>
        <end position="205"/>
    </location>
</feature>
<name>A0ABR6XB16_9BURK</name>
<sequence>MFDSPLKFAQQANADTSATTVQISYDLCTEGVIEKRELPFVVGIFADLSGDRIGDNAPPSSFNLRTMVEIDFNNFNSVMAMAQAMVNLGAIKRTMPKEQIGDKDTLDGNLLFTSLDDFSPMAIVKAVPLLSHWYAQRGQGNSSTADIDLLLTTQLQEIMHSPSFQALEATWRSMHGLVAAVDTNAMLKIKVFNATKDELWSDMEK</sequence>
<evidence type="ECO:0000259" key="1">
    <source>
        <dbReference type="Pfam" id="PF05943"/>
    </source>
</evidence>
<dbReference type="PANTHER" id="PTHR35565">
    <property type="entry name" value="CYTOPLASMIC PROTEIN-RELATED"/>
    <property type="match status" value="1"/>
</dbReference>
<keyword evidence="3" id="KW-1185">Reference proteome</keyword>
<dbReference type="InterPro" id="IPR008312">
    <property type="entry name" value="T6SS_TssB1"/>
</dbReference>